<dbReference type="EMBL" id="JAPDFL010000001">
    <property type="protein sequence ID" value="MCW1934544.1"/>
    <property type="molecule type" value="Genomic_DNA"/>
</dbReference>
<dbReference type="Proteomes" id="UP001208938">
    <property type="component" value="Unassembled WGS sequence"/>
</dbReference>
<protein>
    <submittedName>
        <fullName evidence="1">Uncharacterized protein</fullName>
    </submittedName>
</protein>
<sequence length="67" mass="7341">MSWTQEDVDALKGAIGKGAASVKIGDEMVTFRTLSEMRQTLAMMEAEVAGPARPSAQVYPQFVRRPQ</sequence>
<keyword evidence="2" id="KW-1185">Reference proteome</keyword>
<dbReference type="RefSeq" id="WP_264507329.1">
    <property type="nucleotide sequence ID" value="NZ_JAPDFL010000001.1"/>
</dbReference>
<organism evidence="1 2">
    <name type="scientific">Pararhodobacter zhoushanensis</name>
    <dbReference type="NCBI Taxonomy" id="2479545"/>
    <lineage>
        <taxon>Bacteria</taxon>
        <taxon>Pseudomonadati</taxon>
        <taxon>Pseudomonadota</taxon>
        <taxon>Alphaproteobacteria</taxon>
        <taxon>Rhodobacterales</taxon>
        <taxon>Paracoccaceae</taxon>
        <taxon>Pararhodobacter</taxon>
    </lineage>
</organism>
<evidence type="ECO:0000313" key="2">
    <source>
        <dbReference type="Proteomes" id="UP001208938"/>
    </source>
</evidence>
<gene>
    <name evidence="1" type="ORF">OKW52_20375</name>
</gene>
<comment type="caution">
    <text evidence="1">The sequence shown here is derived from an EMBL/GenBank/DDBJ whole genome shotgun (WGS) entry which is preliminary data.</text>
</comment>
<dbReference type="NCBIfam" id="NF047331">
    <property type="entry name" value="phage_HTJ"/>
    <property type="match status" value="1"/>
</dbReference>
<proteinExistence type="predicted"/>
<reference evidence="1 2" key="1">
    <citation type="submission" date="2022-10" db="EMBL/GenBank/DDBJ databases">
        <title>Pararhodobacter sp. nov., isolated from marine algae.</title>
        <authorList>
            <person name="Choi B.J."/>
            <person name="Kim J.M."/>
            <person name="Lee J.K."/>
            <person name="Choi D.G."/>
            <person name="Jeon C.O."/>
        </authorList>
    </citation>
    <scope>NUCLEOTIDE SEQUENCE [LARGE SCALE GENOMIC DNA]</scope>
    <source>
        <strain evidence="1 2">ZQ420</strain>
    </source>
</reference>
<evidence type="ECO:0000313" key="1">
    <source>
        <dbReference type="EMBL" id="MCW1934544.1"/>
    </source>
</evidence>
<name>A0ABT3H3Z0_9RHOB</name>
<accession>A0ABT3H3Z0</accession>